<keyword evidence="3" id="KW-1185">Reference proteome</keyword>
<accession>A0A1I4QB88</accession>
<proteinExistence type="predicted"/>
<gene>
    <name evidence="2" type="ORF">SAMN04490355_10905</name>
</gene>
<sequence>MTKRVFWTEEEELFLINNWNKGVDYCSKKTKRSNSSLYCKAVRLGLGGCARGSQYLSGFNIADILGVSKTLVYEWINKGLLKYKLAPFATKKIYLIDLRDFEKFLESNQNLWDSRKMKSSLWFNSSPQWFKDKKKQDRQKPPNGWKKWTAIEQQSLLSMLTRKYAYENMGEILGRSRKSITSKLRKLNM</sequence>
<protein>
    <submittedName>
        <fullName evidence="2">Helix-turn-helix domain-containing protein</fullName>
    </submittedName>
</protein>
<dbReference type="Proteomes" id="UP000199520">
    <property type="component" value="Unassembled WGS sequence"/>
</dbReference>
<dbReference type="InterPro" id="IPR041657">
    <property type="entry name" value="HTH_17"/>
</dbReference>
<dbReference type="Pfam" id="PF12728">
    <property type="entry name" value="HTH_17"/>
    <property type="match status" value="1"/>
</dbReference>
<dbReference type="AlphaFoldDB" id="A0A1I4QB88"/>
<reference evidence="3" key="1">
    <citation type="submission" date="2016-10" db="EMBL/GenBank/DDBJ databases">
        <authorList>
            <person name="Varghese N."/>
            <person name="Submissions S."/>
        </authorList>
    </citation>
    <scope>NUCLEOTIDE SEQUENCE [LARGE SCALE GENOMIC DNA]</scope>
    <source>
        <strain evidence="3">DSM 13327</strain>
    </source>
</reference>
<feature type="domain" description="Helix-turn-helix" evidence="1">
    <location>
        <begin position="61"/>
        <end position="108"/>
    </location>
</feature>
<dbReference type="RefSeq" id="WP_175490705.1">
    <property type="nucleotide sequence ID" value="NZ_FOTS01000090.1"/>
</dbReference>
<organism evidence="2 3">
    <name type="scientific">Pelosinus propionicus DSM 13327</name>
    <dbReference type="NCBI Taxonomy" id="1123291"/>
    <lineage>
        <taxon>Bacteria</taxon>
        <taxon>Bacillati</taxon>
        <taxon>Bacillota</taxon>
        <taxon>Negativicutes</taxon>
        <taxon>Selenomonadales</taxon>
        <taxon>Sporomusaceae</taxon>
        <taxon>Pelosinus</taxon>
    </lineage>
</organism>
<evidence type="ECO:0000313" key="3">
    <source>
        <dbReference type="Proteomes" id="UP000199520"/>
    </source>
</evidence>
<name>A0A1I4QB88_9FIRM</name>
<dbReference type="EMBL" id="FOTS01000090">
    <property type="protein sequence ID" value="SFM36913.1"/>
    <property type="molecule type" value="Genomic_DNA"/>
</dbReference>
<dbReference type="STRING" id="1123291.SAMN04490355_10905"/>
<evidence type="ECO:0000259" key="1">
    <source>
        <dbReference type="Pfam" id="PF12728"/>
    </source>
</evidence>
<evidence type="ECO:0000313" key="2">
    <source>
        <dbReference type="EMBL" id="SFM36913.1"/>
    </source>
</evidence>